<dbReference type="Proteomes" id="UP000426235">
    <property type="component" value="Chromosome"/>
</dbReference>
<dbReference type="eggNOG" id="COG3418">
    <property type="taxonomic scope" value="Bacteria"/>
</dbReference>
<protein>
    <submittedName>
        <fullName evidence="4">Flagellar biosynthesis/type III secretory pathway chaperone FlgN</fullName>
    </submittedName>
    <submittedName>
        <fullName evidence="5">Flagellar protein FlgN</fullName>
    </submittedName>
</protein>
<evidence type="ECO:0000313" key="7">
    <source>
        <dbReference type="Proteomes" id="UP000426235"/>
    </source>
</evidence>
<dbReference type="HOGENOM" id="CLU_138472_1_0_6"/>
<proteinExistence type="inferred from homology"/>
<sequence length="155" mass="16937">MHDTTLLQLIEDDFAPAQQLLELLQTESIALHGRDMPLLEDILARKQSLVILLDQQGRRRSELLASLGLSQDREGVAQLASQSSLGELLLQQLDVLGKLLADCQAVNERNGRSIQLQQSTTANQIRILMGGESPSLYDARGSTSPLAKPRALSQA</sequence>
<keyword evidence="7" id="KW-1185">Reference proteome</keyword>
<keyword evidence="4" id="KW-0969">Cilium</keyword>
<evidence type="ECO:0000313" key="5">
    <source>
        <dbReference type="EMBL" id="QGW78710.1"/>
    </source>
</evidence>
<dbReference type="Pfam" id="PF05130">
    <property type="entry name" value="FlgN"/>
    <property type="match status" value="1"/>
</dbReference>
<keyword evidence="3" id="KW-1005">Bacterial flagellum biogenesis</keyword>
<dbReference type="SUPFAM" id="SSF140566">
    <property type="entry name" value="FlgN-like"/>
    <property type="match status" value="1"/>
</dbReference>
<dbReference type="EMBL" id="CP009048">
    <property type="protein sequence ID" value="AIL62943.1"/>
    <property type="molecule type" value="Genomic_DNA"/>
</dbReference>
<dbReference type="OrthoDB" id="5734604at2"/>
<evidence type="ECO:0000313" key="4">
    <source>
        <dbReference type="EMBL" id="AIL62943.1"/>
    </source>
</evidence>
<gene>
    <name evidence="5" type="ORF">GPJ81_19140</name>
    <name evidence="4" type="ORF">PSAKL28_37910</name>
</gene>
<organism evidence="4 6">
    <name type="scientific">Pseudomonas alkylphenolica</name>
    <dbReference type="NCBI Taxonomy" id="237609"/>
    <lineage>
        <taxon>Bacteria</taxon>
        <taxon>Pseudomonadati</taxon>
        <taxon>Pseudomonadota</taxon>
        <taxon>Gammaproteobacteria</taxon>
        <taxon>Pseudomonadales</taxon>
        <taxon>Pseudomonadaceae</taxon>
        <taxon>Pseudomonas</taxon>
    </lineage>
</organism>
<dbReference type="RefSeq" id="WP_038613423.1">
    <property type="nucleotide sequence ID" value="NZ_CP009048.1"/>
</dbReference>
<evidence type="ECO:0000256" key="3">
    <source>
        <dbReference type="ARBA" id="ARBA00022795"/>
    </source>
</evidence>
<name>A0A077FCC9_9PSED</name>
<evidence type="ECO:0000313" key="6">
    <source>
        <dbReference type="Proteomes" id="UP000028931"/>
    </source>
</evidence>
<keyword evidence="4" id="KW-0282">Flagellum</keyword>
<reference evidence="5" key="2">
    <citation type="submission" date="2019-12" db="EMBL/GenBank/DDBJ databases">
        <title>Hybrid Genome Assemblies of two High G+C Isolates from Undergraduate Microbiology Courses.</title>
        <authorList>
            <person name="Ne Ville C.J."/>
            <person name="Enright D."/>
            <person name="Hernandez I."/>
            <person name="Dodsworth J."/>
            <person name="Orwin P.M."/>
        </authorList>
    </citation>
    <scope>NUCLEOTIDE SEQUENCE [LARGE SCALE GENOMIC DNA]</scope>
    <source>
        <strain evidence="5">Neo</strain>
    </source>
</reference>
<dbReference type="GO" id="GO:0044780">
    <property type="term" value="P:bacterial-type flagellum assembly"/>
    <property type="evidence" value="ECO:0007669"/>
    <property type="project" value="InterPro"/>
</dbReference>
<evidence type="ECO:0000256" key="2">
    <source>
        <dbReference type="ARBA" id="ARBA00007703"/>
    </source>
</evidence>
<dbReference type="Gene3D" id="1.20.58.300">
    <property type="entry name" value="FlgN-like"/>
    <property type="match status" value="1"/>
</dbReference>
<dbReference type="AlphaFoldDB" id="A0A077FCC9"/>
<dbReference type="InterPro" id="IPR007809">
    <property type="entry name" value="FlgN-like"/>
</dbReference>
<accession>A0A077FCC9</accession>
<keyword evidence="4" id="KW-0966">Cell projection</keyword>
<dbReference type="Proteomes" id="UP000028931">
    <property type="component" value="Chromosome"/>
</dbReference>
<dbReference type="EMBL" id="CP046621">
    <property type="protein sequence ID" value="QGW78710.1"/>
    <property type="molecule type" value="Genomic_DNA"/>
</dbReference>
<dbReference type="KEGG" id="palk:PSAKL28_37910"/>
<evidence type="ECO:0000256" key="1">
    <source>
        <dbReference type="ARBA" id="ARBA00002397"/>
    </source>
</evidence>
<comment type="similarity">
    <text evidence="2">Belongs to the FlgN family.</text>
</comment>
<reference evidence="4" key="1">
    <citation type="submission" date="2014-07" db="EMBL/GenBank/DDBJ databases">
        <authorList>
            <person name="Lee K."/>
            <person name="Lim J.Y."/>
            <person name="Hwang I."/>
        </authorList>
    </citation>
    <scope>NUCLEOTIDE SEQUENCE [LARGE SCALE GENOMIC DNA]</scope>
    <source>
        <strain evidence="4">KL28</strain>
    </source>
</reference>
<dbReference type="InterPro" id="IPR036679">
    <property type="entry name" value="FlgN-like_sf"/>
</dbReference>
<comment type="function">
    <text evidence="1">Required for the efficient initiation of filament assembly.</text>
</comment>